<keyword evidence="4" id="KW-1185">Reference proteome</keyword>
<feature type="domain" description="EfeO-type cupredoxin-like" evidence="2">
    <location>
        <begin position="17"/>
        <end position="117"/>
    </location>
</feature>
<dbReference type="EMBL" id="LNXV01000008">
    <property type="protein sequence ID" value="KTC84972.1"/>
    <property type="molecule type" value="Genomic_DNA"/>
</dbReference>
<evidence type="ECO:0000256" key="1">
    <source>
        <dbReference type="SAM" id="SignalP"/>
    </source>
</evidence>
<protein>
    <submittedName>
        <fullName evidence="3">Plastocyanin</fullName>
    </submittedName>
</protein>
<dbReference type="STRING" id="29422.Lbru_1187"/>
<dbReference type="InterPro" id="IPR052721">
    <property type="entry name" value="ET_Amicyanin"/>
</dbReference>
<feature type="signal peptide" evidence="1">
    <location>
        <begin position="1"/>
        <end position="28"/>
    </location>
</feature>
<proteinExistence type="predicted"/>
<comment type="caution">
    <text evidence="3">The sequence shown here is derived from an EMBL/GenBank/DDBJ whole genome shotgun (WGS) entry which is preliminary data.</text>
</comment>
<organism evidence="3 4">
    <name type="scientific">Legionella brunensis</name>
    <dbReference type="NCBI Taxonomy" id="29422"/>
    <lineage>
        <taxon>Bacteria</taxon>
        <taxon>Pseudomonadati</taxon>
        <taxon>Pseudomonadota</taxon>
        <taxon>Gammaproteobacteria</taxon>
        <taxon>Legionellales</taxon>
        <taxon>Legionellaceae</taxon>
        <taxon>Legionella</taxon>
    </lineage>
</organism>
<evidence type="ECO:0000313" key="4">
    <source>
        <dbReference type="Proteomes" id="UP000054742"/>
    </source>
</evidence>
<dbReference type="PATRIC" id="fig|29422.6.peg.1255"/>
<dbReference type="InterPro" id="IPR028096">
    <property type="entry name" value="EfeO_Cupredoxin"/>
</dbReference>
<dbReference type="PANTHER" id="PTHR36507:SF1">
    <property type="entry name" value="BLL1555 PROTEIN"/>
    <property type="match status" value="1"/>
</dbReference>
<feature type="chain" id="PRO_5006912183" evidence="1">
    <location>
        <begin position="29"/>
        <end position="118"/>
    </location>
</feature>
<name>A0A0W0SNY9_9GAMM</name>
<reference evidence="3 4" key="1">
    <citation type="submission" date="2015-11" db="EMBL/GenBank/DDBJ databases">
        <title>Genomic analysis of 38 Legionella species identifies large and diverse effector repertoires.</title>
        <authorList>
            <person name="Burstein D."/>
            <person name="Amaro F."/>
            <person name="Zusman T."/>
            <person name="Lifshitz Z."/>
            <person name="Cohen O."/>
            <person name="Gilbert J.A."/>
            <person name="Pupko T."/>
            <person name="Shuman H.A."/>
            <person name="Segal G."/>
        </authorList>
    </citation>
    <scope>NUCLEOTIDE SEQUENCE [LARGE SCALE GENOMIC DNA]</scope>
    <source>
        <strain evidence="3 4">ATCC 43878</strain>
    </source>
</reference>
<dbReference type="Gene3D" id="2.60.40.420">
    <property type="entry name" value="Cupredoxins - blue copper proteins"/>
    <property type="match status" value="1"/>
</dbReference>
<dbReference type="RefSeq" id="WP_058441261.1">
    <property type="nucleotide sequence ID" value="NZ_CAAAHU010000006.1"/>
</dbReference>
<keyword evidence="1" id="KW-0732">Signal</keyword>
<evidence type="ECO:0000259" key="2">
    <source>
        <dbReference type="Pfam" id="PF13473"/>
    </source>
</evidence>
<accession>A0A0W0SNY9</accession>
<dbReference type="Pfam" id="PF13473">
    <property type="entry name" value="Cupredoxin_1"/>
    <property type="match status" value="1"/>
</dbReference>
<dbReference type="PANTHER" id="PTHR36507">
    <property type="entry name" value="BLL1555 PROTEIN"/>
    <property type="match status" value="1"/>
</dbReference>
<dbReference type="Proteomes" id="UP000054742">
    <property type="component" value="Unassembled WGS sequence"/>
</dbReference>
<dbReference type="AlphaFoldDB" id="A0A0W0SNY9"/>
<sequence length="118" mass="13048">MNSQSCYRYPLLITLAICLLSPAPFVIAKGATSSKVVVMKEDYFSPKTLTIIAGQKVIWVNKGEDEHTVKSKSAGFFSGDIDPGGSFSYTFIKPGRYKYICTHHTLFGFGMRGEIIVK</sequence>
<dbReference type="OrthoDB" id="9816061at2"/>
<dbReference type="InterPro" id="IPR008972">
    <property type="entry name" value="Cupredoxin"/>
</dbReference>
<evidence type="ECO:0000313" key="3">
    <source>
        <dbReference type="EMBL" id="KTC84972.1"/>
    </source>
</evidence>
<gene>
    <name evidence="3" type="primary">petE</name>
    <name evidence="3" type="ORF">Lbru_1187</name>
</gene>
<dbReference type="SUPFAM" id="SSF49503">
    <property type="entry name" value="Cupredoxins"/>
    <property type="match status" value="1"/>
</dbReference>